<dbReference type="InterPro" id="IPR040378">
    <property type="entry name" value="BASL"/>
</dbReference>
<evidence type="ECO:0000313" key="3">
    <source>
        <dbReference type="Proteomes" id="UP000594638"/>
    </source>
</evidence>
<dbReference type="EMBL" id="CACTIH010003665">
    <property type="protein sequence ID" value="CAA2981178.1"/>
    <property type="molecule type" value="Genomic_DNA"/>
</dbReference>
<sequence length="634" mass="70611">MAIEYKQLRNQAKREFIICFEEIKDCLFWAVELSDNEPVLSHSTLAFKVHSKLFECDDSDFDTAKPKVTMKENQNGTLYHSNSFGRETDSLAFTAKDNYHLNGHGRETTPLEFEAKTGDEPWKSDFVDASAKDSEYGNLNSPKREDPKGIPCDRERDADSLDSDIEDNGKLGNNQELECSEFLERFAHSHDNDPRDSYQPCIAASDLFESGTNSYTDKDITVCELAELEVCYKEVNYNIVKDIRVDDGMPTENEVLTKSIKDDCKTAKEGIDMEMLIPDNLKSLTLENTKDDAINHYGTKISYDKSHLPIVPKSASEISLDKDTVREYDVEESMNVSEPNDGAFAKIERDVPEAESFVDSKLPMQKFGTRSFLRSFLNSLNGDGNEITHTPDQIPSEDANSGSHAALSTNTEPNKNVQAGNLLYNSKVDCGSITFNFNSPKPRAAGSTDGCAENVDAQSIKSDDQCHLEIMNSVKHLEASTDQCTGNKFVSNGNVHGHSIHLHDTNYTSPDGQVQLASIKDKNAQNVHDEAIQTHDAFKDEDGKCDRVPVINQVQCDEGESSFSNAGLITFSGPISHSGSLSLRSDTSAASARSFAFPVLQSEWNSSPIRMAKADSRHFRRRRSWRSGLLCCRF</sequence>
<name>A0A8S0RMQ4_OLEEU</name>
<reference evidence="2 3" key="1">
    <citation type="submission" date="2019-12" db="EMBL/GenBank/DDBJ databases">
        <authorList>
            <person name="Alioto T."/>
            <person name="Alioto T."/>
            <person name="Gomez Garrido J."/>
        </authorList>
    </citation>
    <scope>NUCLEOTIDE SEQUENCE [LARGE SCALE GENOMIC DNA]</scope>
</reference>
<dbReference type="PANTHER" id="PTHR33914:SF2">
    <property type="entry name" value="OS02G0582100 PROTEIN"/>
    <property type="match status" value="1"/>
</dbReference>
<feature type="compositionally biased region" description="Basic and acidic residues" evidence="1">
    <location>
        <begin position="142"/>
        <end position="159"/>
    </location>
</feature>
<dbReference type="OrthoDB" id="1911032at2759"/>
<evidence type="ECO:0000313" key="2">
    <source>
        <dbReference type="EMBL" id="CAA2981178.1"/>
    </source>
</evidence>
<dbReference type="PANTHER" id="PTHR33914">
    <property type="entry name" value="18S PRE-RIBOSOMAL ASSEMBLY PROTEIN GAR2-LIKE PROTEIN"/>
    <property type="match status" value="1"/>
</dbReference>
<dbReference type="Proteomes" id="UP000594638">
    <property type="component" value="Unassembled WGS sequence"/>
</dbReference>
<gene>
    <name evidence="2" type="ORF">OLEA9_A073102</name>
</gene>
<keyword evidence="3" id="KW-1185">Reference proteome</keyword>
<organism evidence="2 3">
    <name type="scientific">Olea europaea subsp. europaea</name>
    <dbReference type="NCBI Taxonomy" id="158383"/>
    <lineage>
        <taxon>Eukaryota</taxon>
        <taxon>Viridiplantae</taxon>
        <taxon>Streptophyta</taxon>
        <taxon>Embryophyta</taxon>
        <taxon>Tracheophyta</taxon>
        <taxon>Spermatophyta</taxon>
        <taxon>Magnoliopsida</taxon>
        <taxon>eudicotyledons</taxon>
        <taxon>Gunneridae</taxon>
        <taxon>Pentapetalae</taxon>
        <taxon>asterids</taxon>
        <taxon>lamiids</taxon>
        <taxon>Lamiales</taxon>
        <taxon>Oleaceae</taxon>
        <taxon>Oleeae</taxon>
        <taxon>Olea</taxon>
    </lineage>
</organism>
<feature type="region of interest" description="Disordered" evidence="1">
    <location>
        <begin position="384"/>
        <end position="414"/>
    </location>
</feature>
<dbReference type="GO" id="GO:0009786">
    <property type="term" value="P:regulation of asymmetric cell division"/>
    <property type="evidence" value="ECO:0007669"/>
    <property type="project" value="InterPro"/>
</dbReference>
<feature type="region of interest" description="Disordered" evidence="1">
    <location>
        <begin position="133"/>
        <end position="173"/>
    </location>
</feature>
<comment type="caution">
    <text evidence="2">The sequence shown here is derived from an EMBL/GenBank/DDBJ whole genome shotgun (WGS) entry which is preliminary data.</text>
</comment>
<dbReference type="AlphaFoldDB" id="A0A8S0RMQ4"/>
<dbReference type="Gramene" id="OE9A073102T5">
    <property type="protein sequence ID" value="OE9A073102C5"/>
    <property type="gene ID" value="OE9A073102"/>
</dbReference>
<accession>A0A8S0RMQ4</accession>
<proteinExistence type="predicted"/>
<evidence type="ECO:0000256" key="1">
    <source>
        <dbReference type="SAM" id="MobiDB-lite"/>
    </source>
</evidence>
<protein>
    <submittedName>
        <fullName evidence="2">Uncharacterized protein</fullName>
    </submittedName>
</protein>